<dbReference type="Proteomes" id="UP000187455">
    <property type="component" value="Unassembled WGS sequence"/>
</dbReference>
<dbReference type="InterPro" id="IPR038071">
    <property type="entry name" value="UROD/MetE-like_sf"/>
</dbReference>
<evidence type="ECO:0000256" key="3">
    <source>
        <dbReference type="ARBA" id="ARBA00004681"/>
    </source>
</evidence>
<feature type="region of interest" description="Disordered" evidence="12">
    <location>
        <begin position="122"/>
        <end position="143"/>
    </location>
</feature>
<comment type="caution">
    <text evidence="15">The sequence shown here is derived from an EMBL/GenBank/DDBJ whole genome shotgun (WGS) entry which is preliminary data.</text>
</comment>
<dbReference type="EMBL" id="LSSL01002115">
    <property type="protein sequence ID" value="OLY81849.1"/>
    <property type="molecule type" value="Genomic_DNA"/>
</dbReference>
<dbReference type="InterPro" id="IPR013215">
    <property type="entry name" value="Cbl-indep_Met_Synth_N"/>
</dbReference>
<accession>A0A1R0GY85</accession>
<evidence type="ECO:0000313" key="15">
    <source>
        <dbReference type="EMBL" id="OLY81849.1"/>
    </source>
</evidence>
<evidence type="ECO:0000256" key="9">
    <source>
        <dbReference type="ARBA" id="ARBA00022723"/>
    </source>
</evidence>
<dbReference type="Gene3D" id="3.20.20.210">
    <property type="match status" value="2"/>
</dbReference>
<evidence type="ECO:0000256" key="11">
    <source>
        <dbReference type="ARBA" id="ARBA00023167"/>
    </source>
</evidence>
<reference evidence="15 16" key="1">
    <citation type="journal article" date="2016" name="Mol. Biol. Evol.">
        <title>Genome-Wide Survey of Gut Fungi (Harpellales) Reveals the First Horizontally Transferred Ubiquitin Gene from a Mosquito Host.</title>
        <authorList>
            <person name="Wang Y."/>
            <person name="White M.M."/>
            <person name="Kvist S."/>
            <person name="Moncalvo J.M."/>
        </authorList>
    </citation>
    <scope>NUCLEOTIDE SEQUENCE [LARGE SCALE GENOMIC DNA]</scope>
    <source>
        <strain evidence="15 16">ALG-7-W6</strain>
    </source>
</reference>
<dbReference type="GO" id="GO:0009086">
    <property type="term" value="P:methionine biosynthetic process"/>
    <property type="evidence" value="ECO:0007669"/>
    <property type="project" value="UniProtKB-KW"/>
</dbReference>
<name>A0A1R0GY85_9FUNG</name>
<organism evidence="15 16">
    <name type="scientific">Smittium mucronatum</name>
    <dbReference type="NCBI Taxonomy" id="133383"/>
    <lineage>
        <taxon>Eukaryota</taxon>
        <taxon>Fungi</taxon>
        <taxon>Fungi incertae sedis</taxon>
        <taxon>Zoopagomycota</taxon>
        <taxon>Kickxellomycotina</taxon>
        <taxon>Harpellomycetes</taxon>
        <taxon>Harpellales</taxon>
        <taxon>Legeriomycetaceae</taxon>
        <taxon>Smittium</taxon>
    </lineage>
</organism>
<evidence type="ECO:0000256" key="4">
    <source>
        <dbReference type="ARBA" id="ARBA00009553"/>
    </source>
</evidence>
<dbReference type="PANTHER" id="PTHR30519">
    <property type="entry name" value="5-METHYLTETRAHYDROPTEROYLTRIGLUTAMATE--HOMOCYSTEINE METHYLTRANSFERASE"/>
    <property type="match status" value="1"/>
</dbReference>
<dbReference type="NCBIfam" id="NF003556">
    <property type="entry name" value="PRK05222.1"/>
    <property type="match status" value="1"/>
</dbReference>
<proteinExistence type="inferred from homology"/>
<keyword evidence="7" id="KW-0028">Amino-acid biosynthesis</keyword>
<evidence type="ECO:0000256" key="5">
    <source>
        <dbReference type="ARBA" id="ARBA00012034"/>
    </source>
</evidence>
<protein>
    <recommendedName>
        <fullName evidence="5">5-methyltetrahydropteroyltriglutamate--homocysteine S-methyltransferase</fullName>
        <ecNumber evidence="5">2.1.1.14</ecNumber>
    </recommendedName>
</protein>
<keyword evidence="8 15" id="KW-0808">Transferase</keyword>
<dbReference type="AlphaFoldDB" id="A0A1R0GY85"/>
<dbReference type="UniPathway" id="UPA00051">
    <property type="reaction ID" value="UER00082"/>
</dbReference>
<feature type="domain" description="Cobalamin-independent methionine synthase MetE C-terminal/archaeal" evidence="13">
    <location>
        <begin position="488"/>
        <end position="821"/>
    </location>
</feature>
<dbReference type="EC" id="2.1.1.14" evidence="5"/>
<gene>
    <name evidence="15" type="ORF">AYI68_g4040</name>
</gene>
<keyword evidence="11" id="KW-0486">Methionine biosynthesis</keyword>
<evidence type="ECO:0000313" key="16">
    <source>
        <dbReference type="Proteomes" id="UP000187455"/>
    </source>
</evidence>
<dbReference type="GO" id="GO:0003871">
    <property type="term" value="F:5-methyltetrahydropteroyltriglutamate-homocysteine S-methyltransferase activity"/>
    <property type="evidence" value="ECO:0007669"/>
    <property type="project" value="UniProtKB-EC"/>
</dbReference>
<dbReference type="Pfam" id="PF01717">
    <property type="entry name" value="Meth_synt_2"/>
    <property type="match status" value="1"/>
</dbReference>
<evidence type="ECO:0000256" key="12">
    <source>
        <dbReference type="SAM" id="MobiDB-lite"/>
    </source>
</evidence>
<feature type="region of interest" description="Disordered" evidence="12">
    <location>
        <begin position="443"/>
        <end position="465"/>
    </location>
</feature>
<dbReference type="InterPro" id="IPR002629">
    <property type="entry name" value="Met_Synth_C/arc"/>
</dbReference>
<evidence type="ECO:0000256" key="10">
    <source>
        <dbReference type="ARBA" id="ARBA00022833"/>
    </source>
</evidence>
<keyword evidence="6 15" id="KW-0489">Methyltransferase</keyword>
<dbReference type="GO" id="GO:0032259">
    <property type="term" value="P:methylation"/>
    <property type="evidence" value="ECO:0007669"/>
    <property type="project" value="UniProtKB-KW"/>
</dbReference>
<feature type="domain" description="Cobalamin-independent methionine synthase MetE N-terminal" evidence="14">
    <location>
        <begin position="4"/>
        <end position="357"/>
    </location>
</feature>
<keyword evidence="9" id="KW-0479">Metal-binding</keyword>
<dbReference type="SUPFAM" id="SSF51726">
    <property type="entry name" value="UROD/MetE-like"/>
    <property type="match status" value="2"/>
</dbReference>
<dbReference type="STRING" id="133383.A0A1R0GY85"/>
<keyword evidence="16" id="KW-1185">Reference proteome</keyword>
<dbReference type="OrthoDB" id="1053771at2759"/>
<dbReference type="CDD" id="cd03311">
    <property type="entry name" value="CIMS_C_terminal_like"/>
    <property type="match status" value="1"/>
</dbReference>
<comment type="function">
    <text evidence="2">Catalyzes the transfer of a methyl group from 5-methyltetrahydrofolate to homocysteine resulting in methionine formation.</text>
</comment>
<feature type="compositionally biased region" description="Basic and acidic residues" evidence="12">
    <location>
        <begin position="123"/>
        <end position="141"/>
    </location>
</feature>
<evidence type="ECO:0000256" key="7">
    <source>
        <dbReference type="ARBA" id="ARBA00022605"/>
    </source>
</evidence>
<evidence type="ECO:0000256" key="8">
    <source>
        <dbReference type="ARBA" id="ARBA00022679"/>
    </source>
</evidence>
<evidence type="ECO:0000256" key="6">
    <source>
        <dbReference type="ARBA" id="ARBA00022603"/>
    </source>
</evidence>
<dbReference type="GO" id="GO:0008270">
    <property type="term" value="F:zinc ion binding"/>
    <property type="evidence" value="ECO:0007669"/>
    <property type="project" value="InterPro"/>
</dbReference>
<sequence length="827" mass="93920">MVFSSVLGFPRMGSDRQLKKAVEAYWKGKSTRTELISAADELKIEHWNIMKSAGIDVIPVGDFSLYDHILDAALMFNVIPARFEVEFSAELAKIRRNVKSMDVSQELLDIYFAMARGVKKSKTHESADEPNHGHGHGHEETDGIPSLEMKKWFDTNYHSMVPEISKSTNFMLLQNNVKKDFILAKNNGIITNPHIIGPITFLHYCKLDSAVESASFNKWNSVNKLVELYAELVLELEASGSEWVTIEEPVLATDLNKESKEAFLQAYKTLYSKLLEGRPDIQNDKKIKVMLANYFGSYKENLDLALDLPFEGLHFDLVLGKSDFESAKLSKLNGRVVSLGLIDGRNIWRADTFKIYKFYNDKLSSLLKDSGASQIIINSSCPLLYVPFSTAIEKEHLEENVFNKLAFAVEKVFEINNLKNAINKQDSSSLSLTILENDHQSNSVQKADKLSSNQNSHNTYENDVSSTRLSDFQTRNAVQKKLFDFPNLPTTTIGSFPQTEEIRVTRQKFRKNLITKQEYEEFIKEKIRECIKWQIDLDLDVLVHGEYERTDMVEFFGHFLTGFTTTKNGWVQSYGSRCVKPPIIYGDVKRKSSMTVEITKFAQDYVNEILGLENSRPVKGMLTGPVTIIQWSFVRNDIPISQTAMQIALAIREEVLELESNGITVIQVDEPAIREGLPLRKEEQKEYRKWSVTSFKIATSGVKDSTQIHTHMCYSDFNEILGMIISMDADVLTIENSKSNLKLIEVDHLSSAQAYKAEIGPGLYDVHSPLIPTVNEMKLRAIELLKVYKKESLWINPDCGNKTRTVAEVDAALRNMVAVAKELRKTF</sequence>
<evidence type="ECO:0000256" key="1">
    <source>
        <dbReference type="ARBA" id="ARBA00001947"/>
    </source>
</evidence>
<evidence type="ECO:0000259" key="14">
    <source>
        <dbReference type="Pfam" id="PF08267"/>
    </source>
</evidence>
<evidence type="ECO:0000256" key="2">
    <source>
        <dbReference type="ARBA" id="ARBA00002777"/>
    </source>
</evidence>
<evidence type="ECO:0000259" key="13">
    <source>
        <dbReference type="Pfam" id="PF01717"/>
    </source>
</evidence>
<comment type="cofactor">
    <cofactor evidence="1">
        <name>Zn(2+)</name>
        <dbReference type="ChEBI" id="CHEBI:29105"/>
    </cofactor>
</comment>
<dbReference type="Pfam" id="PF08267">
    <property type="entry name" value="Meth_synt_1"/>
    <property type="match status" value="1"/>
</dbReference>
<keyword evidence="10" id="KW-0862">Zinc</keyword>
<comment type="pathway">
    <text evidence="3">Amino-acid biosynthesis; L-methionine biosynthesis via de novo pathway; L-methionine from L-homocysteine (MetE route): step 1/1.</text>
</comment>
<comment type="similarity">
    <text evidence="4">Belongs to the vitamin-B12 independent methionine synthase family.</text>
</comment>